<evidence type="ECO:0000313" key="3">
    <source>
        <dbReference type="Proteomes" id="UP000516093"/>
    </source>
</evidence>
<accession>A0A7H0H1J9</accession>
<organism evidence="2 3">
    <name type="scientific">Hymenobacter qilianensis</name>
    <dbReference type="NCBI Taxonomy" id="1385715"/>
    <lineage>
        <taxon>Bacteria</taxon>
        <taxon>Pseudomonadati</taxon>
        <taxon>Bacteroidota</taxon>
        <taxon>Cytophagia</taxon>
        <taxon>Cytophagales</taxon>
        <taxon>Hymenobacteraceae</taxon>
        <taxon>Hymenobacter</taxon>
    </lineage>
</organism>
<keyword evidence="1" id="KW-0472">Membrane</keyword>
<keyword evidence="1" id="KW-1133">Transmembrane helix</keyword>
<keyword evidence="3" id="KW-1185">Reference proteome</keyword>
<dbReference type="RefSeq" id="WP_187734574.1">
    <property type="nucleotide sequence ID" value="NZ_BMFN01000006.1"/>
</dbReference>
<gene>
    <name evidence="2" type="ORF">H9L05_21820</name>
</gene>
<reference evidence="2 3" key="1">
    <citation type="submission" date="2020-08" db="EMBL/GenBank/DDBJ databases">
        <title>Genome sequence of Hymenobacter qilianensis JCM 19763T.</title>
        <authorList>
            <person name="Hyun D.-W."/>
            <person name="Bae J.-W."/>
        </authorList>
    </citation>
    <scope>NUCLEOTIDE SEQUENCE [LARGE SCALE GENOMIC DNA]</scope>
    <source>
        <strain evidence="2 3">JCM 19763</strain>
        <plasmid evidence="2 3">p_unnamed2</plasmid>
    </source>
</reference>
<sequence length="143" mass="16175">MSKDSLDVPQADNADAAHLVATSLIGLIPFVGGTDLFKFIVSPSLEKRKERWMQLVANAIRELQSQPGFSIELLRDNEEFTTLLMQTTQAAYKTHLEEKHVLLKEGLRNAYLLDAAFDIKHIYLNLLDRFNPVHIATLLVVED</sequence>
<name>A0A7H0H1J9_9BACT</name>
<keyword evidence="1" id="KW-0812">Transmembrane</keyword>
<dbReference type="KEGG" id="hqi:H9L05_21820"/>
<dbReference type="EMBL" id="CP060786">
    <property type="protein sequence ID" value="QNP54415.1"/>
    <property type="molecule type" value="Genomic_DNA"/>
</dbReference>
<protein>
    <submittedName>
        <fullName evidence="2">Uncharacterized protein</fullName>
    </submittedName>
</protein>
<keyword evidence="2" id="KW-0614">Plasmid</keyword>
<feature type="transmembrane region" description="Helical" evidence="1">
    <location>
        <begin position="20"/>
        <end position="41"/>
    </location>
</feature>
<dbReference type="AlphaFoldDB" id="A0A7H0H1J9"/>
<dbReference type="Proteomes" id="UP000516093">
    <property type="component" value="Plasmid p_unnamed2"/>
</dbReference>
<proteinExistence type="predicted"/>
<evidence type="ECO:0000313" key="2">
    <source>
        <dbReference type="EMBL" id="QNP54415.1"/>
    </source>
</evidence>
<geneLocation type="plasmid" evidence="2 3">
    <name>p_unnamed2</name>
</geneLocation>
<evidence type="ECO:0000256" key="1">
    <source>
        <dbReference type="SAM" id="Phobius"/>
    </source>
</evidence>